<feature type="transmembrane region" description="Helical" evidence="1">
    <location>
        <begin position="301"/>
        <end position="317"/>
    </location>
</feature>
<feature type="transmembrane region" description="Helical" evidence="1">
    <location>
        <begin position="260"/>
        <end position="281"/>
    </location>
</feature>
<sequence>MMRLALLLFVMALYSASAVAHEPGVSKGSYQPNGEQLDVVWMFSSRELAAMLPELDQGSASPNNGDLDLLEVRAGAAQIWSALDMPAAWQSAHCTTSAPSIERVEFDGVAIRFQAQCTPALPASLTLPFLAKLRVGHRHLAEIGTPPRLQALSEANSTLNLDPAAAAAPGVLALYTSGIEHILTGLDHMAFLLGLVLLPLTWRRMLLMITAFTVGHSISLALALLAGISMSPAVVEPLIALSVVYVALDNLISKQAGNRWWLCLPFGLIHGFGFAGALGAIQASGQTLLLSLLNFNLGIETGQLGLVAVLLPLLALLRRVDQRLQGDAPTLPWRVGHSMAIANGLLVLAGSLWFVERVGWLT</sequence>
<dbReference type="AlphaFoldDB" id="A0A2P1PTC1"/>
<feature type="transmembrane region" description="Helical" evidence="1">
    <location>
        <begin position="181"/>
        <end position="198"/>
    </location>
</feature>
<feature type="transmembrane region" description="Helical" evidence="1">
    <location>
        <begin position="230"/>
        <end position="248"/>
    </location>
</feature>
<dbReference type="RefSeq" id="WP_106892015.1">
    <property type="nucleotide sequence ID" value="NZ_CP027860.1"/>
</dbReference>
<gene>
    <name evidence="3" type="ORF">C7S18_13200</name>
</gene>
<dbReference type="Pfam" id="PF13795">
    <property type="entry name" value="HupE_UreJ_2"/>
    <property type="match status" value="1"/>
</dbReference>
<organism evidence="3 4">
    <name type="scientific">Ahniella affigens</name>
    <dbReference type="NCBI Taxonomy" id="2021234"/>
    <lineage>
        <taxon>Bacteria</taxon>
        <taxon>Pseudomonadati</taxon>
        <taxon>Pseudomonadota</taxon>
        <taxon>Gammaproteobacteria</taxon>
        <taxon>Lysobacterales</taxon>
        <taxon>Rhodanobacteraceae</taxon>
        <taxon>Ahniella</taxon>
    </lineage>
</organism>
<evidence type="ECO:0000256" key="2">
    <source>
        <dbReference type="SAM" id="SignalP"/>
    </source>
</evidence>
<proteinExistence type="predicted"/>
<keyword evidence="1" id="KW-0472">Membrane</keyword>
<dbReference type="OrthoDB" id="9808870at2"/>
<keyword evidence="4" id="KW-1185">Reference proteome</keyword>
<dbReference type="KEGG" id="xba:C7S18_13200"/>
<reference evidence="3 4" key="1">
    <citation type="submission" date="2018-03" db="EMBL/GenBank/DDBJ databases">
        <title>Ahniella affigens gen. nov., sp. nov., a gammaproteobacterium isolated from sandy soil near a stream.</title>
        <authorList>
            <person name="Ko Y."/>
            <person name="Kim J.-H."/>
        </authorList>
    </citation>
    <scope>NUCLEOTIDE SEQUENCE [LARGE SCALE GENOMIC DNA]</scope>
    <source>
        <strain evidence="3 4">D13</strain>
    </source>
</reference>
<dbReference type="EMBL" id="CP027860">
    <property type="protein sequence ID" value="AVP98095.1"/>
    <property type="molecule type" value="Genomic_DNA"/>
</dbReference>
<dbReference type="Proteomes" id="UP000241074">
    <property type="component" value="Chromosome"/>
</dbReference>
<keyword evidence="2" id="KW-0732">Signal</keyword>
<keyword evidence="1" id="KW-0812">Transmembrane</keyword>
<feature type="chain" id="PRO_5015155420" description="HupE/UreJ family protein" evidence="2">
    <location>
        <begin position="21"/>
        <end position="362"/>
    </location>
</feature>
<feature type="transmembrane region" description="Helical" evidence="1">
    <location>
        <begin position="205"/>
        <end position="224"/>
    </location>
</feature>
<dbReference type="InterPro" id="IPR032809">
    <property type="entry name" value="Put_HupE_UreJ"/>
</dbReference>
<feature type="signal peptide" evidence="2">
    <location>
        <begin position="1"/>
        <end position="20"/>
    </location>
</feature>
<name>A0A2P1PTC1_9GAMM</name>
<evidence type="ECO:0000313" key="4">
    <source>
        <dbReference type="Proteomes" id="UP000241074"/>
    </source>
</evidence>
<keyword evidence="1" id="KW-1133">Transmembrane helix</keyword>
<reference evidence="3 4" key="2">
    <citation type="submission" date="2018-03" db="EMBL/GenBank/DDBJ databases">
        <authorList>
            <person name="Keele B.F."/>
        </authorList>
    </citation>
    <scope>NUCLEOTIDE SEQUENCE [LARGE SCALE GENOMIC DNA]</scope>
    <source>
        <strain evidence="3 4">D13</strain>
    </source>
</reference>
<feature type="transmembrane region" description="Helical" evidence="1">
    <location>
        <begin position="338"/>
        <end position="355"/>
    </location>
</feature>
<evidence type="ECO:0000313" key="3">
    <source>
        <dbReference type="EMBL" id="AVP98095.1"/>
    </source>
</evidence>
<accession>A0A2P1PTC1</accession>
<evidence type="ECO:0000256" key="1">
    <source>
        <dbReference type="SAM" id="Phobius"/>
    </source>
</evidence>
<protein>
    <recommendedName>
        <fullName evidence="5">HupE/UreJ family protein</fullName>
    </recommendedName>
</protein>
<evidence type="ECO:0008006" key="5">
    <source>
        <dbReference type="Google" id="ProtNLM"/>
    </source>
</evidence>